<dbReference type="Proteomes" id="UP001143910">
    <property type="component" value="Unassembled WGS sequence"/>
</dbReference>
<dbReference type="EMBL" id="JANJQO010000256">
    <property type="protein sequence ID" value="KAJ2979736.1"/>
    <property type="molecule type" value="Genomic_DNA"/>
</dbReference>
<name>A0ACC1NMJ3_9HYPO</name>
<organism evidence="1 2">
    <name type="scientific">Zarea fungicola</name>
    <dbReference type="NCBI Taxonomy" id="93591"/>
    <lineage>
        <taxon>Eukaryota</taxon>
        <taxon>Fungi</taxon>
        <taxon>Dikarya</taxon>
        <taxon>Ascomycota</taxon>
        <taxon>Pezizomycotina</taxon>
        <taxon>Sordariomycetes</taxon>
        <taxon>Hypocreomycetidae</taxon>
        <taxon>Hypocreales</taxon>
        <taxon>Cordycipitaceae</taxon>
        <taxon>Zarea</taxon>
    </lineage>
</organism>
<accession>A0ACC1NMJ3</accession>
<sequence>MQLSSTLLVLPFLPAALANFHVGIAHKWTNPLSDFPSIEWTTAIACPSNYLSCKCYGQIADNADRGVGSIGHKSDLGNMFSLNSGLCGMGQLDFYYRSDRGVWEFYVNNGDGSLQGTCYSNSARDWCVQHGSTLSTDYDDKIWCDSYICGK</sequence>
<comment type="caution">
    <text evidence="1">The sequence shown here is derived from an EMBL/GenBank/DDBJ whole genome shotgun (WGS) entry which is preliminary data.</text>
</comment>
<evidence type="ECO:0000313" key="2">
    <source>
        <dbReference type="Proteomes" id="UP001143910"/>
    </source>
</evidence>
<evidence type="ECO:0000313" key="1">
    <source>
        <dbReference type="EMBL" id="KAJ2979736.1"/>
    </source>
</evidence>
<reference evidence="1" key="1">
    <citation type="submission" date="2022-08" db="EMBL/GenBank/DDBJ databases">
        <title>Genome Sequence of Lecanicillium fungicola.</title>
        <authorList>
            <person name="Buettner E."/>
        </authorList>
    </citation>
    <scope>NUCLEOTIDE SEQUENCE</scope>
    <source>
        <strain evidence="1">Babe33</strain>
    </source>
</reference>
<protein>
    <submittedName>
        <fullName evidence="1">Uncharacterized protein</fullName>
    </submittedName>
</protein>
<proteinExistence type="predicted"/>
<keyword evidence="2" id="KW-1185">Reference proteome</keyword>
<gene>
    <name evidence="1" type="ORF">NQ176_g3069</name>
</gene>